<feature type="compositionally biased region" description="Pro residues" evidence="1">
    <location>
        <begin position="13"/>
        <end position="22"/>
    </location>
</feature>
<comment type="caution">
    <text evidence="2">The sequence shown here is derived from an EMBL/GenBank/DDBJ whole genome shotgun (WGS) entry which is preliminary data.</text>
</comment>
<organism evidence="2 3">
    <name type="scientific">Georgenia halotolerans</name>
    <dbReference type="NCBI Taxonomy" id="3028317"/>
    <lineage>
        <taxon>Bacteria</taxon>
        <taxon>Bacillati</taxon>
        <taxon>Actinomycetota</taxon>
        <taxon>Actinomycetes</taxon>
        <taxon>Micrococcales</taxon>
        <taxon>Bogoriellaceae</taxon>
        <taxon>Georgenia</taxon>
    </lineage>
</organism>
<protein>
    <submittedName>
        <fullName evidence="2">Fused MFS/spermidine synthase</fullName>
    </submittedName>
</protein>
<sequence>MPDRRRRPRRAAPAPPELPAGPVPTSTATAELRQDGPGQVTLLLDGTEASGIDLADPAQVPFEYMQHMLAVLDAAHPGATPVRALHLGGAGCALARAVEARRPGSTQLAVEIDAELARLVREWFDLPRSPRLRIRTGDARAVLGSLTGPAWDLVVRDVFAGGE</sequence>
<gene>
    <name evidence="2" type="ORF">PU560_01370</name>
</gene>
<feature type="region of interest" description="Disordered" evidence="1">
    <location>
        <begin position="1"/>
        <end position="35"/>
    </location>
</feature>
<name>A0ABT5TSS0_9MICO</name>
<feature type="compositionally biased region" description="Basic residues" evidence="1">
    <location>
        <begin position="1"/>
        <end position="10"/>
    </location>
</feature>
<dbReference type="InterPro" id="IPR029063">
    <property type="entry name" value="SAM-dependent_MTases_sf"/>
</dbReference>
<dbReference type="Proteomes" id="UP001165561">
    <property type="component" value="Unassembled WGS sequence"/>
</dbReference>
<dbReference type="NCBIfam" id="NF037959">
    <property type="entry name" value="MFS_SpdSyn"/>
    <property type="match status" value="1"/>
</dbReference>
<dbReference type="SUPFAM" id="SSF53335">
    <property type="entry name" value="S-adenosyl-L-methionine-dependent methyltransferases"/>
    <property type="match status" value="1"/>
</dbReference>
<evidence type="ECO:0000313" key="3">
    <source>
        <dbReference type="Proteomes" id="UP001165561"/>
    </source>
</evidence>
<reference evidence="2" key="1">
    <citation type="submission" date="2023-02" db="EMBL/GenBank/DDBJ databases">
        <title>Georgenia sp.10Sc9-8, isolated from a soil sample collected from the Taklamakan desert.</title>
        <authorList>
            <person name="Liu S."/>
        </authorList>
    </citation>
    <scope>NUCLEOTIDE SEQUENCE</scope>
    <source>
        <strain evidence="2">10Sc9-8</strain>
    </source>
</reference>
<dbReference type="EMBL" id="JARACI010000274">
    <property type="protein sequence ID" value="MDD9205113.1"/>
    <property type="molecule type" value="Genomic_DNA"/>
</dbReference>
<accession>A0ABT5TSS0</accession>
<keyword evidence="3" id="KW-1185">Reference proteome</keyword>
<dbReference type="Gene3D" id="3.40.50.150">
    <property type="entry name" value="Vaccinia Virus protein VP39"/>
    <property type="match status" value="1"/>
</dbReference>
<proteinExistence type="predicted"/>
<feature type="non-terminal residue" evidence="2">
    <location>
        <position position="163"/>
    </location>
</feature>
<evidence type="ECO:0000256" key="1">
    <source>
        <dbReference type="SAM" id="MobiDB-lite"/>
    </source>
</evidence>
<evidence type="ECO:0000313" key="2">
    <source>
        <dbReference type="EMBL" id="MDD9205113.1"/>
    </source>
</evidence>